<keyword evidence="2" id="KW-1185">Reference proteome</keyword>
<dbReference type="Proteomes" id="UP000286415">
    <property type="component" value="Unassembled WGS sequence"/>
</dbReference>
<evidence type="ECO:0000313" key="2">
    <source>
        <dbReference type="Proteomes" id="UP000286415"/>
    </source>
</evidence>
<protein>
    <submittedName>
        <fullName evidence="1">Uncharacterized protein</fullName>
    </submittedName>
</protein>
<comment type="caution">
    <text evidence="1">The sequence shown here is derived from an EMBL/GenBank/DDBJ whole genome shotgun (WGS) entry which is preliminary data.</text>
</comment>
<organism evidence="1 2">
    <name type="scientific">Clonorchis sinensis</name>
    <name type="common">Chinese liver fluke</name>
    <dbReference type="NCBI Taxonomy" id="79923"/>
    <lineage>
        <taxon>Eukaryota</taxon>
        <taxon>Metazoa</taxon>
        <taxon>Spiralia</taxon>
        <taxon>Lophotrochozoa</taxon>
        <taxon>Platyhelminthes</taxon>
        <taxon>Trematoda</taxon>
        <taxon>Digenea</taxon>
        <taxon>Opisthorchiida</taxon>
        <taxon>Opisthorchiata</taxon>
        <taxon>Opisthorchiidae</taxon>
        <taxon>Clonorchis</taxon>
    </lineage>
</organism>
<dbReference type="AlphaFoldDB" id="A0A3R7D9L1"/>
<gene>
    <name evidence="1" type="ORF">CSKR_107603</name>
</gene>
<proteinExistence type="predicted"/>
<reference evidence="1 2" key="1">
    <citation type="journal article" date="2018" name="Biotechnol. Adv.">
        <title>Improved genomic resources and new bioinformatic workflow for the carcinogenic parasite Clonorchis sinensis: Biotechnological implications.</title>
        <authorList>
            <person name="Wang D."/>
            <person name="Korhonen P.K."/>
            <person name="Gasser R.B."/>
            <person name="Young N.D."/>
        </authorList>
    </citation>
    <scope>NUCLEOTIDE SEQUENCE [LARGE SCALE GENOMIC DNA]</scope>
    <source>
        <strain evidence="1">Cs-k2</strain>
    </source>
</reference>
<dbReference type="InParanoid" id="A0A3R7D9L1"/>
<sequence>MGTAGRDKPTASTLRYMTASRSQRQSFIRAIAFNPQLLLLAILDRLVLFRLNFLWPRSCDKYLPIENSILDLALCNTNYRLNFGLVFAKGSTESLVYDILQLSVLHTGRLMFQLLRYLRYCIAGNYSTAHERFRPSWDSSAKRNLRGFVKLVFYMNPNWADFDKYTHLHINLVFTRDSTGSLVCDILQLNVLHKDRLMFQLIQYSRNRSIF</sequence>
<evidence type="ECO:0000313" key="1">
    <source>
        <dbReference type="EMBL" id="KAG5447103.1"/>
    </source>
</evidence>
<name>A0A3R7D9L1_CLOSI</name>
<reference evidence="1 2" key="2">
    <citation type="journal article" date="2021" name="Genomics">
        <title>High-quality reference genome for Clonorchis sinensis.</title>
        <authorList>
            <person name="Young N.D."/>
            <person name="Stroehlein A.J."/>
            <person name="Kinkar L."/>
            <person name="Wang T."/>
            <person name="Sohn W.M."/>
            <person name="Chang B.C.H."/>
            <person name="Kaur P."/>
            <person name="Weisz D."/>
            <person name="Dudchenko O."/>
            <person name="Aiden E.L."/>
            <person name="Korhonen P.K."/>
            <person name="Gasser R.B."/>
        </authorList>
    </citation>
    <scope>NUCLEOTIDE SEQUENCE [LARGE SCALE GENOMIC DNA]</scope>
    <source>
        <strain evidence="1">Cs-k2</strain>
    </source>
</reference>
<accession>A0A3R7D9L1</accession>
<dbReference type="EMBL" id="NIRI02000042">
    <property type="protein sequence ID" value="KAG5447103.1"/>
    <property type="molecule type" value="Genomic_DNA"/>
</dbReference>